<evidence type="ECO:0000313" key="7">
    <source>
        <dbReference type="Proteomes" id="UP000694424"/>
    </source>
</evidence>
<dbReference type="AlphaFoldDB" id="A0A8B9QQ30"/>
<evidence type="ECO:0000256" key="1">
    <source>
        <dbReference type="ARBA" id="ARBA00004496"/>
    </source>
</evidence>
<dbReference type="Gene3D" id="2.30.30.190">
    <property type="entry name" value="CAP Gly-rich-like domain"/>
    <property type="match status" value="1"/>
</dbReference>
<keyword evidence="2" id="KW-0963">Cytoplasm</keyword>
<dbReference type="GO" id="GO:0005938">
    <property type="term" value="C:cell cortex"/>
    <property type="evidence" value="ECO:0007669"/>
    <property type="project" value="TreeGrafter"/>
</dbReference>
<dbReference type="InterPro" id="IPR036859">
    <property type="entry name" value="CAP-Gly_dom_sf"/>
</dbReference>
<dbReference type="InterPro" id="IPR000938">
    <property type="entry name" value="CAP-Gly_domain"/>
</dbReference>
<dbReference type="GO" id="GO:0035371">
    <property type="term" value="C:microtubule plus-end"/>
    <property type="evidence" value="ECO:0007669"/>
    <property type="project" value="TreeGrafter"/>
</dbReference>
<sequence>MCVIPHPCRCATPVHCTCATPVQVCHPCAHVPPPVHCTRATPVQLCHPCALHLCIPRCRCAPVHCTCVTAVQMRHSRALHICCKLELVVGSPASCMDLELYSADERLLGRLDRDEALLGSYPVDDGCRVHVIDRSGARLGQFEDVSQVPKYEMPESEYDKRPESLRSFLQRRQLGRYAEAEDRRRRRCDGDGDGDERALAARIPLGSRCRVRVPGQPAKRGTVMYVDWGRRMRLLEPPGSFPLGTASAPGASGASFPLSGATAGLFRSVNGRKYFECQPKYGAFVKPPSVTVGDFPEEDDGLEDEM</sequence>
<dbReference type="CDD" id="cd01789">
    <property type="entry name" value="Ubl_TBCB"/>
    <property type="match status" value="1"/>
</dbReference>
<evidence type="ECO:0000259" key="5">
    <source>
        <dbReference type="SMART" id="SM01052"/>
    </source>
</evidence>
<dbReference type="InterPro" id="IPR029071">
    <property type="entry name" value="Ubiquitin-like_domsf"/>
</dbReference>
<dbReference type="SUPFAM" id="SSF54236">
    <property type="entry name" value="Ubiquitin-like"/>
    <property type="match status" value="1"/>
</dbReference>
<evidence type="ECO:0000256" key="4">
    <source>
        <dbReference type="ARBA" id="ARBA00025779"/>
    </source>
</evidence>
<reference evidence="6" key="2">
    <citation type="submission" date="2025-09" db="UniProtKB">
        <authorList>
            <consortium name="Ensembl"/>
        </authorList>
    </citation>
    <scope>IDENTIFICATION</scope>
</reference>
<dbReference type="Gene3D" id="3.10.20.90">
    <property type="entry name" value="Phosphatidylinositol 3-kinase Catalytic Subunit, Chain A, domain 1"/>
    <property type="match status" value="1"/>
</dbReference>
<dbReference type="GO" id="GO:0007023">
    <property type="term" value="P:post-chaperonin tubulin folding pathway"/>
    <property type="evidence" value="ECO:0007669"/>
    <property type="project" value="InterPro"/>
</dbReference>
<comment type="similarity">
    <text evidence="4">Belongs to the TBCB family.</text>
</comment>
<keyword evidence="3" id="KW-0143">Chaperone</keyword>
<protein>
    <submittedName>
        <fullName evidence="6">Tubulin folding cofactor B</fullName>
    </submittedName>
</protein>
<dbReference type="GO" id="GO:0051010">
    <property type="term" value="F:microtubule plus-end binding"/>
    <property type="evidence" value="ECO:0007669"/>
    <property type="project" value="TreeGrafter"/>
</dbReference>
<accession>A0A8B9QQ30</accession>
<evidence type="ECO:0000256" key="2">
    <source>
        <dbReference type="ARBA" id="ARBA00022490"/>
    </source>
</evidence>
<dbReference type="PANTHER" id="PTHR18916">
    <property type="entry name" value="DYNACTIN 1-RELATED MICROTUBULE-BINDING"/>
    <property type="match status" value="1"/>
</dbReference>
<keyword evidence="7" id="KW-1185">Reference proteome</keyword>
<organism evidence="6 7">
    <name type="scientific">Apteryx owenii</name>
    <name type="common">Little spotted kiwi</name>
    <dbReference type="NCBI Taxonomy" id="8824"/>
    <lineage>
        <taxon>Eukaryota</taxon>
        <taxon>Metazoa</taxon>
        <taxon>Chordata</taxon>
        <taxon>Craniata</taxon>
        <taxon>Vertebrata</taxon>
        <taxon>Euteleostomi</taxon>
        <taxon>Archelosauria</taxon>
        <taxon>Archosauria</taxon>
        <taxon>Dinosauria</taxon>
        <taxon>Saurischia</taxon>
        <taxon>Theropoda</taxon>
        <taxon>Coelurosauria</taxon>
        <taxon>Aves</taxon>
        <taxon>Palaeognathae</taxon>
        <taxon>Apterygiformes</taxon>
        <taxon>Apterygidae</taxon>
        <taxon>Apteryx</taxon>
    </lineage>
</organism>
<dbReference type="GO" id="GO:0005634">
    <property type="term" value="C:nucleus"/>
    <property type="evidence" value="ECO:0007669"/>
    <property type="project" value="TreeGrafter"/>
</dbReference>
<dbReference type="InterPro" id="IPR045172">
    <property type="entry name" value="TBCB_Ubl"/>
</dbReference>
<proteinExistence type="inferred from homology"/>
<reference evidence="6" key="1">
    <citation type="submission" date="2025-08" db="UniProtKB">
        <authorList>
            <consortium name="Ensembl"/>
        </authorList>
    </citation>
    <scope>IDENTIFICATION</scope>
</reference>
<comment type="subcellular location">
    <subcellularLocation>
        <location evidence="1">Cytoplasm</location>
    </subcellularLocation>
</comment>
<dbReference type="SMART" id="SM01052">
    <property type="entry name" value="CAP_GLY"/>
    <property type="match status" value="1"/>
</dbReference>
<dbReference type="InterPro" id="IPR000626">
    <property type="entry name" value="Ubiquitin-like_dom"/>
</dbReference>
<dbReference type="GO" id="GO:0007021">
    <property type="term" value="P:tubulin complex assembly"/>
    <property type="evidence" value="ECO:0007669"/>
    <property type="project" value="InterPro"/>
</dbReference>
<evidence type="ECO:0000256" key="3">
    <source>
        <dbReference type="ARBA" id="ARBA00023186"/>
    </source>
</evidence>
<feature type="domain" description="CAP-Gly" evidence="5">
    <location>
        <begin position="205"/>
        <end position="291"/>
    </location>
</feature>
<dbReference type="Pfam" id="PF14560">
    <property type="entry name" value="Ubiquitin_2"/>
    <property type="match status" value="1"/>
</dbReference>
<dbReference type="SUPFAM" id="SSF74924">
    <property type="entry name" value="Cap-Gly domain"/>
    <property type="match status" value="2"/>
</dbReference>
<dbReference type="Ensembl" id="ENSAOWT00000032713.1">
    <property type="protein sequence ID" value="ENSAOWP00000028883.1"/>
    <property type="gene ID" value="ENSAOWG00000019466.1"/>
</dbReference>
<dbReference type="GO" id="GO:0031122">
    <property type="term" value="P:cytoplasmic microtubule organization"/>
    <property type="evidence" value="ECO:0007669"/>
    <property type="project" value="TreeGrafter"/>
</dbReference>
<evidence type="ECO:0000313" key="6">
    <source>
        <dbReference type="Ensembl" id="ENSAOWP00000028883.1"/>
    </source>
</evidence>
<dbReference type="PANTHER" id="PTHR18916:SF85">
    <property type="entry name" value="TUBULIN-FOLDING COFACTOR B"/>
    <property type="match status" value="1"/>
</dbReference>
<dbReference type="GO" id="GO:0043014">
    <property type="term" value="F:alpha-tubulin binding"/>
    <property type="evidence" value="ECO:0007669"/>
    <property type="project" value="InterPro"/>
</dbReference>
<name>A0A8B9QQ30_APTOW</name>
<dbReference type="Proteomes" id="UP000694424">
    <property type="component" value="Unplaced"/>
</dbReference>